<proteinExistence type="predicted"/>
<sequence length="97" mass="10271">MSPQPIDGGRSRVPPRVPSPETRHGRSRGENPSTDAVTGSAAALSIKGRQDHAAKPGTPWSFCTSDNLTGALRVWSMRRHEPSLPCPRVDESSAGAA</sequence>
<protein>
    <submittedName>
        <fullName evidence="1">Uncharacterized protein</fullName>
    </submittedName>
</protein>
<dbReference type="EMBL" id="JABSTQ010010173">
    <property type="protein sequence ID" value="KAG0422869.1"/>
    <property type="molecule type" value="Genomic_DNA"/>
</dbReference>
<reference evidence="1 2" key="1">
    <citation type="journal article" date="2020" name="Cell">
        <title>Large-Scale Comparative Analyses of Tick Genomes Elucidate Their Genetic Diversity and Vector Capacities.</title>
        <authorList>
            <consortium name="Tick Genome and Microbiome Consortium (TIGMIC)"/>
            <person name="Jia N."/>
            <person name="Wang J."/>
            <person name="Shi W."/>
            <person name="Du L."/>
            <person name="Sun Y."/>
            <person name="Zhan W."/>
            <person name="Jiang J.F."/>
            <person name="Wang Q."/>
            <person name="Zhang B."/>
            <person name="Ji P."/>
            <person name="Bell-Sakyi L."/>
            <person name="Cui X.M."/>
            <person name="Yuan T.T."/>
            <person name="Jiang B.G."/>
            <person name="Yang W.F."/>
            <person name="Lam T.T."/>
            <person name="Chang Q.C."/>
            <person name="Ding S.J."/>
            <person name="Wang X.J."/>
            <person name="Zhu J.G."/>
            <person name="Ruan X.D."/>
            <person name="Zhao L."/>
            <person name="Wei J.T."/>
            <person name="Ye R.Z."/>
            <person name="Que T.C."/>
            <person name="Du C.H."/>
            <person name="Zhou Y.H."/>
            <person name="Cheng J.X."/>
            <person name="Dai P.F."/>
            <person name="Guo W.B."/>
            <person name="Han X.H."/>
            <person name="Huang E.J."/>
            <person name="Li L.F."/>
            <person name="Wei W."/>
            <person name="Gao Y.C."/>
            <person name="Liu J.Z."/>
            <person name="Shao H.Z."/>
            <person name="Wang X."/>
            <person name="Wang C.C."/>
            <person name="Yang T.C."/>
            <person name="Huo Q.B."/>
            <person name="Li W."/>
            <person name="Chen H.Y."/>
            <person name="Chen S.E."/>
            <person name="Zhou L.G."/>
            <person name="Ni X.B."/>
            <person name="Tian J.H."/>
            <person name="Sheng Y."/>
            <person name="Liu T."/>
            <person name="Pan Y.S."/>
            <person name="Xia L.Y."/>
            <person name="Li J."/>
            <person name="Zhao F."/>
            <person name="Cao W.C."/>
        </authorList>
    </citation>
    <scope>NUCLEOTIDE SEQUENCE [LARGE SCALE GENOMIC DNA]</scope>
    <source>
        <strain evidence="1">Iper-2018</strain>
    </source>
</reference>
<comment type="caution">
    <text evidence="1">The sequence shown here is derived from an EMBL/GenBank/DDBJ whole genome shotgun (WGS) entry which is preliminary data.</text>
</comment>
<accession>A0AC60PPA5</accession>
<evidence type="ECO:0000313" key="2">
    <source>
        <dbReference type="Proteomes" id="UP000805193"/>
    </source>
</evidence>
<name>A0AC60PPA5_IXOPE</name>
<organism evidence="1 2">
    <name type="scientific">Ixodes persulcatus</name>
    <name type="common">Taiga tick</name>
    <dbReference type="NCBI Taxonomy" id="34615"/>
    <lineage>
        <taxon>Eukaryota</taxon>
        <taxon>Metazoa</taxon>
        <taxon>Ecdysozoa</taxon>
        <taxon>Arthropoda</taxon>
        <taxon>Chelicerata</taxon>
        <taxon>Arachnida</taxon>
        <taxon>Acari</taxon>
        <taxon>Parasitiformes</taxon>
        <taxon>Ixodida</taxon>
        <taxon>Ixodoidea</taxon>
        <taxon>Ixodidae</taxon>
        <taxon>Ixodinae</taxon>
        <taxon>Ixodes</taxon>
    </lineage>
</organism>
<gene>
    <name evidence="1" type="ORF">HPB47_001345</name>
</gene>
<evidence type="ECO:0000313" key="1">
    <source>
        <dbReference type="EMBL" id="KAG0422869.1"/>
    </source>
</evidence>
<dbReference type="Proteomes" id="UP000805193">
    <property type="component" value="Unassembled WGS sequence"/>
</dbReference>
<keyword evidence="2" id="KW-1185">Reference proteome</keyword>